<gene>
    <name evidence="1" type="ORF">L6452_22193</name>
</gene>
<reference evidence="1 2" key="2">
    <citation type="journal article" date="2022" name="Mol. Ecol. Resour.">
        <title>The genomes of chicory, endive, great burdock and yacon provide insights into Asteraceae paleo-polyploidization history and plant inulin production.</title>
        <authorList>
            <person name="Fan W."/>
            <person name="Wang S."/>
            <person name="Wang H."/>
            <person name="Wang A."/>
            <person name="Jiang F."/>
            <person name="Liu H."/>
            <person name="Zhao H."/>
            <person name="Xu D."/>
            <person name="Zhang Y."/>
        </authorList>
    </citation>
    <scope>NUCLEOTIDE SEQUENCE [LARGE SCALE GENOMIC DNA]</scope>
    <source>
        <strain evidence="2">cv. Niubang</strain>
    </source>
</reference>
<protein>
    <submittedName>
        <fullName evidence="1">Uncharacterized protein</fullName>
    </submittedName>
</protein>
<sequence>MDYHSMRRRELQALCKEHNIPANSANSVLDDKLSELLNEKKKPTSRQRICMKGAVETTDESEPAVSRRQAKKVRFSPNNDLVEYELRSGKKEKDMVTETKHRRKSVAKKVAKPVVDNINTVELTDYGVQVPVRLTRRAVKDVKKATDAVKELDVNLGKVTRSKVHTLGKGGGVQLDENKQNKGAVKDVEKAGESVEGTVVGRVRVTRSKAQTLMEDGIGPNLNPQVKKMSGRRLVNDVDNVEPSKDIMNVPIRVTRSRGQTLTDDVANTVAITQAVKKITRRDTKVSDLSNNLINVPPESNQELPRRKTLRTRGVEIATEEGSEKLGHGKRKKRSEESTAEVSESQHHTDKESRQSRRNRAKVEDSTVLNPSVSKVEMVVDRKVTRSKALLAMKFSEGNNKNRAKNKAEVQRESKMVQQLEEPLEHAGRKNINRRKSVMQPDNTEVVLHLEEHMNRPARKDTKQKLVMQNVKGKGIDKPLVKKRDMVKEIEMVKSPNVGTRKIVGKRKSKEQSGNLSILDEGLENEENATRSGKDASEDGMKAVDSVTGSHKSKKKRGNPVIEDQTIGTVYVSPVDESQRRSTRSTSKSEGKAVSLDNQLAVENALPEGHQSASLTISSGAIIKDNSSKRRAKLSESKPSDSEEHAEKLNAEGAPVSKSENFELDEEVTEIGRTPAIEEYIRRLTRSAIRGESNAAVNTTPGRFTRSGIKHRENAGSKLFEMVDKEKQQSQSAHQRQPLADAQMLSPEVTGVGAHPDVTNSRAIKNNNFRKKKKTHRTVQKTVLADTIGVPSEFSKEAEDQILEHSDDLSVSESVRLPTNVMEENMASMSEAAIVMENASLVSAENASGRAPGEVMEVAGADIEKSPVQLTCSATENETGATPYLTENLLSGKQRSYVGLPKFEDETPSGTTYSDTKRSPFPMAEVSETMADVQNQNQEVYVKSATFSEAQVQVVVDIEESVVKSARLDACGKEMELTISGSMSKGLQTDVMVEEPAVSVLGVDISPGVITKGNNVDADIDCDSVSYEAGPSSVCQASFEQSYDKSKLKEMEALMEPSRAEGVEQFIADEGSYAQIEKGYDQEVLTVNDSLQNPSGGKHEVTDNDAHNDDDKRASAQKQLMDESVSEDNGVHGSIDMLRSPDTGSRGVAAGVEAQAMDSVWEQSTNKYACHTPVEEEHDAKSNGDDPLEQSIGDDVLQGFAMDENDIKDDVVATQDSLAEQSELSIGKNTTYVTDDEVDNGKELKSEVMPSTSNDVFQMPILNKSDGEDGTVNATKGCETDLMPSTAGNILQDSMLTSGDGDGEGEGVNANKEHESNSKLSTDADDDFNITMELEPISKPSTTNDILETPISGNGIEGECDNASDALKSYLKPSTGDDLLGTSVISKDDVEDDSINVPKELEPGLEPSNTRNTVEVSVSGNGVDSECVVDDKTDGQDGESEQGRLTSNDSPAMDEQDVGDDEPELTQNENMPVELEVSIRSSDKKAEPVLNVALDEVPCDNVNVCASVGQPDLSTHEETPQTPATNENNIRDSIIEINQDVVIKTLGDIDGRANATGVIDAKNDICFCGTEQKSKGSESISPGMNNEQRTKEAETIPENDLAFGDGKELKSEVMPSTEMDYHSMRRRELQALCKEHNIPANSANSVLADKLSELLNEKKKPSPSPSPSPSPLVNTESK</sequence>
<keyword evidence="2" id="KW-1185">Reference proteome</keyword>
<organism evidence="1 2">
    <name type="scientific">Arctium lappa</name>
    <name type="common">Greater burdock</name>
    <name type="synonym">Lappa major</name>
    <dbReference type="NCBI Taxonomy" id="4217"/>
    <lineage>
        <taxon>Eukaryota</taxon>
        <taxon>Viridiplantae</taxon>
        <taxon>Streptophyta</taxon>
        <taxon>Embryophyta</taxon>
        <taxon>Tracheophyta</taxon>
        <taxon>Spermatophyta</taxon>
        <taxon>Magnoliopsida</taxon>
        <taxon>eudicotyledons</taxon>
        <taxon>Gunneridae</taxon>
        <taxon>Pentapetalae</taxon>
        <taxon>asterids</taxon>
        <taxon>campanulids</taxon>
        <taxon>Asterales</taxon>
        <taxon>Asteraceae</taxon>
        <taxon>Carduoideae</taxon>
        <taxon>Cardueae</taxon>
        <taxon>Arctiinae</taxon>
        <taxon>Arctium</taxon>
    </lineage>
</organism>
<proteinExistence type="predicted"/>
<dbReference type="EMBL" id="CM042053">
    <property type="protein sequence ID" value="KAI3715221.1"/>
    <property type="molecule type" value="Genomic_DNA"/>
</dbReference>
<reference evidence="2" key="1">
    <citation type="journal article" date="2022" name="Mol. Ecol. Resour.">
        <title>The genomes of chicory, endive, great burdock and yacon provide insights into Asteraceae palaeo-polyploidization history and plant inulin production.</title>
        <authorList>
            <person name="Fan W."/>
            <person name="Wang S."/>
            <person name="Wang H."/>
            <person name="Wang A."/>
            <person name="Jiang F."/>
            <person name="Liu H."/>
            <person name="Zhao H."/>
            <person name="Xu D."/>
            <person name="Zhang Y."/>
        </authorList>
    </citation>
    <scope>NUCLEOTIDE SEQUENCE [LARGE SCALE GENOMIC DNA]</scope>
    <source>
        <strain evidence="2">cv. Niubang</strain>
    </source>
</reference>
<name>A0ACB9AZ62_ARCLA</name>
<comment type="caution">
    <text evidence="1">The sequence shown here is derived from an EMBL/GenBank/DDBJ whole genome shotgun (WGS) entry which is preliminary data.</text>
</comment>
<accession>A0ACB9AZ62</accession>
<evidence type="ECO:0000313" key="1">
    <source>
        <dbReference type="EMBL" id="KAI3715221.1"/>
    </source>
</evidence>
<dbReference type="Proteomes" id="UP001055879">
    <property type="component" value="Linkage Group LG07"/>
</dbReference>
<evidence type="ECO:0000313" key="2">
    <source>
        <dbReference type="Proteomes" id="UP001055879"/>
    </source>
</evidence>